<dbReference type="OrthoDB" id="411017at2759"/>
<dbReference type="Pfam" id="PF05648">
    <property type="entry name" value="PEX11"/>
    <property type="match status" value="1"/>
</dbReference>
<sequence>MKAYDQAKQDFAENVEKRRRLAGAKNYNQFRRHGTGLHVALTKQVDNLPTIQLSIDLMLLPDTHVNRITRTSQVKLCFIRKFTMCIIRRIRTAGYQGVHELQCVEVIEKLECRGWSVVTKRGAKHRLLQYASKAAWHYMQQKQLSRQSIDQLKSLEYTFSSFRKLLRLGRFLDMLYGAFSSIHYPDVTVRITCTLSKIANALFLLADHILWIGRTGLINVNSEKWGKVANKYWLYSIVMNLVRDVYEIVRILEREGRRLGFPPGEGLRRTSLADGFTGKTVPLGLQAVTFVQEHKDVVVDTVKNACDLMIPLTALGYVRLSPGAVGLLGVVSSVAAIISLVDPLARLTPA</sequence>
<accession>A0A6L2PEI4</accession>
<evidence type="ECO:0008006" key="7">
    <source>
        <dbReference type="Google" id="ProtNLM"/>
    </source>
</evidence>
<comment type="subcellular location">
    <subcellularLocation>
        <location evidence="4">Peroxisome membrane</location>
    </subcellularLocation>
</comment>
<protein>
    <recommendedName>
        <fullName evidence="7">Peroxisomal membrane protein 11B</fullName>
    </recommendedName>
</protein>
<keyword evidence="3" id="KW-0576">Peroxisome</keyword>
<organism evidence="5 6">
    <name type="scientific">Coptotermes formosanus</name>
    <name type="common">Formosan subterranean termite</name>
    <dbReference type="NCBI Taxonomy" id="36987"/>
    <lineage>
        <taxon>Eukaryota</taxon>
        <taxon>Metazoa</taxon>
        <taxon>Ecdysozoa</taxon>
        <taxon>Arthropoda</taxon>
        <taxon>Hexapoda</taxon>
        <taxon>Insecta</taxon>
        <taxon>Pterygota</taxon>
        <taxon>Neoptera</taxon>
        <taxon>Polyneoptera</taxon>
        <taxon>Dictyoptera</taxon>
        <taxon>Blattodea</taxon>
        <taxon>Blattoidea</taxon>
        <taxon>Termitoidae</taxon>
        <taxon>Rhinotermitidae</taxon>
        <taxon>Coptotermes</taxon>
    </lineage>
</organism>
<dbReference type="GO" id="GO:0005778">
    <property type="term" value="C:peroxisomal membrane"/>
    <property type="evidence" value="ECO:0007669"/>
    <property type="project" value="UniProtKB-SubCell"/>
</dbReference>
<gene>
    <name evidence="5" type="ORF">Cfor_04296</name>
</gene>
<evidence type="ECO:0000256" key="2">
    <source>
        <dbReference type="ARBA" id="ARBA00023136"/>
    </source>
</evidence>
<name>A0A6L2PEI4_COPFO</name>
<dbReference type="InterPro" id="IPR008733">
    <property type="entry name" value="PEX11"/>
</dbReference>
<dbReference type="GO" id="GO:0016559">
    <property type="term" value="P:peroxisome fission"/>
    <property type="evidence" value="ECO:0007669"/>
    <property type="project" value="InterPro"/>
</dbReference>
<proteinExistence type="predicted"/>
<keyword evidence="6" id="KW-1185">Reference proteome</keyword>
<dbReference type="FunCoup" id="A0A6L2PEI4">
    <property type="interactions" value="173"/>
</dbReference>
<dbReference type="PANTHER" id="PTHR12652">
    <property type="entry name" value="PEROXISOMAL BIOGENESIS FACTOR 11"/>
    <property type="match status" value="1"/>
</dbReference>
<evidence type="ECO:0000256" key="4">
    <source>
        <dbReference type="ARBA" id="ARBA00046271"/>
    </source>
</evidence>
<keyword evidence="1" id="KW-0962">Peroxisome biogenesis</keyword>
<dbReference type="AlphaFoldDB" id="A0A6L2PEI4"/>
<comment type="caution">
    <text evidence="5">The sequence shown here is derived from an EMBL/GenBank/DDBJ whole genome shotgun (WGS) entry which is preliminary data.</text>
</comment>
<evidence type="ECO:0000256" key="1">
    <source>
        <dbReference type="ARBA" id="ARBA00022593"/>
    </source>
</evidence>
<evidence type="ECO:0000313" key="6">
    <source>
        <dbReference type="Proteomes" id="UP000502823"/>
    </source>
</evidence>
<reference evidence="6" key="1">
    <citation type="submission" date="2020-01" db="EMBL/GenBank/DDBJ databases">
        <title>Draft genome sequence of the Termite Coptotermes fromosanus.</title>
        <authorList>
            <person name="Itakura S."/>
            <person name="Yosikawa Y."/>
            <person name="Umezawa K."/>
        </authorList>
    </citation>
    <scope>NUCLEOTIDE SEQUENCE [LARGE SCALE GENOMIC DNA]</scope>
</reference>
<dbReference type="PANTHER" id="PTHR12652:SF50">
    <property type="entry name" value="PEROXIN 11"/>
    <property type="match status" value="1"/>
</dbReference>
<evidence type="ECO:0000313" key="5">
    <source>
        <dbReference type="EMBL" id="GFG30796.1"/>
    </source>
</evidence>
<dbReference type="InParanoid" id="A0A6L2PEI4"/>
<dbReference type="EMBL" id="BLKM01007482">
    <property type="protein sequence ID" value="GFG30796.1"/>
    <property type="molecule type" value="Genomic_DNA"/>
</dbReference>
<evidence type="ECO:0000256" key="3">
    <source>
        <dbReference type="ARBA" id="ARBA00023140"/>
    </source>
</evidence>
<dbReference type="Proteomes" id="UP000502823">
    <property type="component" value="Unassembled WGS sequence"/>
</dbReference>
<keyword evidence="2" id="KW-0472">Membrane</keyword>